<keyword evidence="3" id="KW-1185">Reference proteome</keyword>
<sequence length="188" mass="21053">MNGTEPLMQRWKWRYFLPVWLVTFATAPSYNIHNMFMTQTPPPGSNLPPPPNIEPFGAGYFLGKVWEQASNGDIGDALIVFGLQLLPFIAFTIVIAAIVYFVFSLFLSTVRRSATKQVNDNTVRVYTQHLLTRWTVPKIGQTMTLVGIVLLAIGGIIENLVIMLIAGLLLIPGIIVLFSVWYLKTLRS</sequence>
<evidence type="ECO:0000313" key="2">
    <source>
        <dbReference type="EMBL" id="WWX25614.1"/>
    </source>
</evidence>
<reference evidence="2 3" key="1">
    <citation type="submission" date="2024-03" db="EMBL/GenBank/DDBJ databases">
        <title>A Dehalogenimonas Isolated from Estuarine Sediments Dihaloeliminates Chlorinated Alkanes.</title>
        <authorList>
            <person name="Yang Y."/>
            <person name="Wang H."/>
        </authorList>
    </citation>
    <scope>NUCLEOTIDE SEQUENCE [LARGE SCALE GENOMIC DNA]</scope>
    <source>
        <strain evidence="2 3">W</strain>
    </source>
</reference>
<accession>A0ABZ2J3Z0</accession>
<dbReference type="Proteomes" id="UP001375370">
    <property type="component" value="Chromosome"/>
</dbReference>
<keyword evidence="1" id="KW-0812">Transmembrane</keyword>
<dbReference type="RefSeq" id="WP_338737944.1">
    <property type="nucleotide sequence ID" value="NZ_CP146612.1"/>
</dbReference>
<evidence type="ECO:0000256" key="1">
    <source>
        <dbReference type="SAM" id="Phobius"/>
    </source>
</evidence>
<protein>
    <recommendedName>
        <fullName evidence="4">DUF4013 domain-containing protein</fullName>
    </recommendedName>
</protein>
<organism evidence="2 3">
    <name type="scientific">Candidatus Dehalogenimonas loeffleri</name>
    <dbReference type="NCBI Taxonomy" id="3127115"/>
    <lineage>
        <taxon>Bacteria</taxon>
        <taxon>Bacillati</taxon>
        <taxon>Chloroflexota</taxon>
        <taxon>Dehalococcoidia</taxon>
        <taxon>Dehalococcoidales</taxon>
        <taxon>Dehalococcoidaceae</taxon>
        <taxon>Dehalogenimonas</taxon>
    </lineage>
</organism>
<keyword evidence="1" id="KW-0472">Membrane</keyword>
<feature type="transmembrane region" description="Helical" evidence="1">
    <location>
        <begin position="139"/>
        <end position="157"/>
    </location>
</feature>
<feature type="transmembrane region" description="Helical" evidence="1">
    <location>
        <begin position="85"/>
        <end position="107"/>
    </location>
</feature>
<name>A0ABZ2J3Z0_9CHLR</name>
<evidence type="ECO:0000313" key="3">
    <source>
        <dbReference type="Proteomes" id="UP001375370"/>
    </source>
</evidence>
<gene>
    <name evidence="2" type="ORF">V8247_01180</name>
</gene>
<evidence type="ECO:0008006" key="4">
    <source>
        <dbReference type="Google" id="ProtNLM"/>
    </source>
</evidence>
<keyword evidence="1" id="KW-1133">Transmembrane helix</keyword>
<feature type="transmembrane region" description="Helical" evidence="1">
    <location>
        <begin position="15"/>
        <end position="33"/>
    </location>
</feature>
<proteinExistence type="predicted"/>
<feature type="transmembrane region" description="Helical" evidence="1">
    <location>
        <begin position="163"/>
        <end position="183"/>
    </location>
</feature>
<dbReference type="EMBL" id="CP146612">
    <property type="protein sequence ID" value="WWX25614.1"/>
    <property type="molecule type" value="Genomic_DNA"/>
</dbReference>